<dbReference type="EC" id="6.1.1.7" evidence="11"/>
<feature type="binding site" evidence="11">
    <location>
        <position position="566"/>
    </location>
    <ligand>
        <name>Zn(2+)</name>
        <dbReference type="ChEBI" id="CHEBI:29105"/>
    </ligand>
</feature>
<evidence type="ECO:0000256" key="6">
    <source>
        <dbReference type="ARBA" id="ARBA00022884"/>
    </source>
</evidence>
<dbReference type="SUPFAM" id="SSF55186">
    <property type="entry name" value="ThrRS/AlaRS common domain"/>
    <property type="match status" value="1"/>
</dbReference>
<evidence type="ECO:0000256" key="10">
    <source>
        <dbReference type="ARBA" id="ARBA00048300"/>
    </source>
</evidence>
<dbReference type="SUPFAM" id="SSF55681">
    <property type="entry name" value="Class II aaRS and biotin synthetases"/>
    <property type="match status" value="1"/>
</dbReference>
<dbReference type="InterPro" id="IPR050058">
    <property type="entry name" value="Ala-tRNA_ligase"/>
</dbReference>
<evidence type="ECO:0000313" key="14">
    <source>
        <dbReference type="EMBL" id="MFC5531995.1"/>
    </source>
</evidence>
<keyword evidence="11" id="KW-0963">Cytoplasm</keyword>
<keyword evidence="15" id="KW-1185">Reference proteome</keyword>
<evidence type="ECO:0000256" key="5">
    <source>
        <dbReference type="ARBA" id="ARBA00022840"/>
    </source>
</evidence>
<comment type="domain">
    <text evidence="11">Consists of three domains; the N-terminal catalytic domain, the editing domain and the C-terminal C-Ala domain. The editing domain removes incorrectly charged amino acids, while the C-Ala domain, along with tRNA(Ala), serves as a bridge to cooperatively bring together the editing and aminoacylation centers thus stimulating deacylation of misacylated tRNAs.</text>
</comment>
<dbReference type="Gene3D" id="2.40.30.130">
    <property type="match status" value="1"/>
</dbReference>
<dbReference type="Pfam" id="PF01411">
    <property type="entry name" value="tRNA-synt_2c"/>
    <property type="match status" value="1"/>
</dbReference>
<comment type="catalytic activity">
    <reaction evidence="10 11">
        <text>tRNA(Ala) + L-alanine + ATP = L-alanyl-tRNA(Ala) + AMP + diphosphate</text>
        <dbReference type="Rhea" id="RHEA:12540"/>
        <dbReference type="Rhea" id="RHEA-COMP:9657"/>
        <dbReference type="Rhea" id="RHEA-COMP:9923"/>
        <dbReference type="ChEBI" id="CHEBI:30616"/>
        <dbReference type="ChEBI" id="CHEBI:33019"/>
        <dbReference type="ChEBI" id="CHEBI:57972"/>
        <dbReference type="ChEBI" id="CHEBI:78442"/>
        <dbReference type="ChEBI" id="CHEBI:78497"/>
        <dbReference type="ChEBI" id="CHEBI:456215"/>
        <dbReference type="EC" id="6.1.1.7"/>
    </reaction>
</comment>
<dbReference type="Gene3D" id="3.30.980.10">
    <property type="entry name" value="Threonyl-trna Synthetase, Chain A, domain 2"/>
    <property type="match status" value="1"/>
</dbReference>
<dbReference type="PANTHER" id="PTHR11777">
    <property type="entry name" value="ALANYL-TRNA SYNTHETASE"/>
    <property type="match status" value="1"/>
</dbReference>
<dbReference type="InterPro" id="IPR018165">
    <property type="entry name" value="Ala-tRNA-synth_IIc_core"/>
</dbReference>
<dbReference type="SMART" id="SM00863">
    <property type="entry name" value="tRNA_SAD"/>
    <property type="match status" value="1"/>
</dbReference>
<comment type="similarity">
    <text evidence="1 11">Belongs to the class-II aminoacyl-tRNA synthetase family.</text>
</comment>
<dbReference type="NCBIfam" id="TIGR00344">
    <property type="entry name" value="alaS"/>
    <property type="match status" value="1"/>
</dbReference>
<proteinExistence type="inferred from homology"/>
<dbReference type="EMBL" id="JBHSNC010000057">
    <property type="protein sequence ID" value="MFC5531995.1"/>
    <property type="molecule type" value="Genomic_DNA"/>
</dbReference>
<dbReference type="Pfam" id="PF02272">
    <property type="entry name" value="DHHA1"/>
    <property type="match status" value="1"/>
</dbReference>
<evidence type="ECO:0000256" key="3">
    <source>
        <dbReference type="ARBA" id="ARBA00022598"/>
    </source>
</evidence>
<dbReference type="Gene3D" id="3.30.54.20">
    <property type="match status" value="1"/>
</dbReference>
<dbReference type="Gene3D" id="6.10.250.550">
    <property type="match status" value="1"/>
</dbReference>
<evidence type="ECO:0000256" key="8">
    <source>
        <dbReference type="ARBA" id="ARBA00023146"/>
    </source>
</evidence>
<dbReference type="PRINTS" id="PR00980">
    <property type="entry name" value="TRNASYNTHALA"/>
</dbReference>
<keyword evidence="11" id="KW-0862">Zinc</keyword>
<dbReference type="InterPro" id="IPR018162">
    <property type="entry name" value="Ala-tRNA-ligase_IIc_anticod-bd"/>
</dbReference>
<name>A0ABW0R492_9BACL</name>
<evidence type="ECO:0000259" key="13">
    <source>
        <dbReference type="PROSITE" id="PS50860"/>
    </source>
</evidence>
<comment type="function">
    <text evidence="9 11">Catalyzes the attachment of alanine to tRNA(Ala) in a two-step reaction: alanine is first activated by ATP to form Ala-AMP and then transferred to the acceptor end of tRNA(Ala). Also edits incorrectly charged Ser-tRNA(Ala) and Gly-tRNA(Ala) via its editing domain.</text>
</comment>
<dbReference type="Gene3D" id="3.30.930.10">
    <property type="entry name" value="Bira Bifunctional Protein, Domain 2"/>
    <property type="match status" value="1"/>
</dbReference>
<dbReference type="InterPro" id="IPR018163">
    <property type="entry name" value="Thr/Ala-tRNA-synth_IIc_edit"/>
</dbReference>
<dbReference type="CDD" id="cd00673">
    <property type="entry name" value="AlaRS_core"/>
    <property type="match status" value="1"/>
</dbReference>
<dbReference type="InterPro" id="IPR018164">
    <property type="entry name" value="Ala-tRNA-synth_IIc_N"/>
</dbReference>
<evidence type="ECO:0000256" key="4">
    <source>
        <dbReference type="ARBA" id="ARBA00022741"/>
    </source>
</evidence>
<evidence type="ECO:0000256" key="12">
    <source>
        <dbReference type="SAM" id="Coils"/>
    </source>
</evidence>
<gene>
    <name evidence="11 14" type="primary">alaS</name>
    <name evidence="14" type="ORF">ACFPQ4_21475</name>
</gene>
<dbReference type="InterPro" id="IPR002318">
    <property type="entry name" value="Ala-tRNA-lgiase_IIc"/>
</dbReference>
<feature type="binding site" evidence="11">
    <location>
        <position position="664"/>
    </location>
    <ligand>
        <name>Zn(2+)</name>
        <dbReference type="ChEBI" id="CHEBI:29105"/>
    </ligand>
</feature>
<keyword evidence="5 11" id="KW-0067">ATP-binding</keyword>
<evidence type="ECO:0000256" key="9">
    <source>
        <dbReference type="ARBA" id="ARBA00024779"/>
    </source>
</evidence>
<keyword evidence="2 11" id="KW-0820">tRNA-binding</keyword>
<dbReference type="InterPro" id="IPR045864">
    <property type="entry name" value="aa-tRNA-synth_II/BPL/LPL"/>
</dbReference>
<feature type="binding site" evidence="11">
    <location>
        <position position="562"/>
    </location>
    <ligand>
        <name>Zn(2+)</name>
        <dbReference type="ChEBI" id="CHEBI:29105"/>
    </ligand>
</feature>
<evidence type="ECO:0000313" key="15">
    <source>
        <dbReference type="Proteomes" id="UP001596108"/>
    </source>
</evidence>
<evidence type="ECO:0000256" key="2">
    <source>
        <dbReference type="ARBA" id="ARBA00022555"/>
    </source>
</evidence>
<dbReference type="GO" id="GO:0004813">
    <property type="term" value="F:alanine-tRNA ligase activity"/>
    <property type="evidence" value="ECO:0007669"/>
    <property type="project" value="UniProtKB-EC"/>
</dbReference>
<dbReference type="InterPro" id="IPR003156">
    <property type="entry name" value="DHHA1_dom"/>
</dbReference>
<accession>A0ABW0R492</accession>
<comment type="subcellular location">
    <subcellularLocation>
        <location evidence="11">Cytoplasm</location>
    </subcellularLocation>
</comment>
<keyword evidence="7 11" id="KW-0648">Protein biosynthesis</keyword>
<feature type="coiled-coil region" evidence="12">
    <location>
        <begin position="730"/>
        <end position="757"/>
    </location>
</feature>
<protein>
    <recommendedName>
        <fullName evidence="11">Alanine--tRNA ligase</fullName>
        <ecNumber evidence="11">6.1.1.7</ecNumber>
    </recommendedName>
    <alternativeName>
        <fullName evidence="11">Alanyl-tRNA synthetase</fullName>
        <shortName evidence="11">AlaRS</shortName>
    </alternativeName>
</protein>
<keyword evidence="3 11" id="KW-0436">Ligase</keyword>
<keyword evidence="4 11" id="KW-0547">Nucleotide-binding</keyword>
<comment type="caution">
    <text evidence="14">The sequence shown here is derived from an EMBL/GenBank/DDBJ whole genome shotgun (WGS) entry which is preliminary data.</text>
</comment>
<comment type="cofactor">
    <cofactor evidence="11">
        <name>Zn(2+)</name>
        <dbReference type="ChEBI" id="CHEBI:29105"/>
    </cofactor>
    <text evidence="11">Binds 1 zinc ion per subunit.</text>
</comment>
<dbReference type="Proteomes" id="UP001596108">
    <property type="component" value="Unassembled WGS sequence"/>
</dbReference>
<dbReference type="InterPro" id="IPR012947">
    <property type="entry name" value="tRNA_SAD"/>
</dbReference>
<keyword evidence="12" id="KW-0175">Coiled coil</keyword>
<dbReference type="InterPro" id="IPR023033">
    <property type="entry name" value="Ala_tRNA_ligase_euk/bac"/>
</dbReference>
<evidence type="ECO:0000256" key="1">
    <source>
        <dbReference type="ARBA" id="ARBA00008226"/>
    </source>
</evidence>
<dbReference type="Gene3D" id="3.10.310.40">
    <property type="match status" value="1"/>
</dbReference>
<evidence type="ECO:0000256" key="7">
    <source>
        <dbReference type="ARBA" id="ARBA00022917"/>
    </source>
</evidence>
<feature type="coiled-coil region" evidence="12">
    <location>
        <begin position="415"/>
        <end position="442"/>
    </location>
</feature>
<dbReference type="PANTHER" id="PTHR11777:SF9">
    <property type="entry name" value="ALANINE--TRNA LIGASE, CYTOPLASMIC"/>
    <property type="match status" value="1"/>
</dbReference>
<dbReference type="SUPFAM" id="SSF101353">
    <property type="entry name" value="Putative anticodon-binding domain of alanyl-tRNA synthetase (AlaRS)"/>
    <property type="match status" value="1"/>
</dbReference>
<feature type="domain" description="Alanyl-transfer RNA synthetases family profile" evidence="13">
    <location>
        <begin position="1"/>
        <end position="707"/>
    </location>
</feature>
<keyword evidence="6 11" id="KW-0694">RNA-binding</keyword>
<reference evidence="15" key="1">
    <citation type="journal article" date="2019" name="Int. J. Syst. Evol. Microbiol.">
        <title>The Global Catalogue of Microorganisms (GCM) 10K type strain sequencing project: providing services to taxonomists for standard genome sequencing and annotation.</title>
        <authorList>
            <consortium name="The Broad Institute Genomics Platform"/>
            <consortium name="The Broad Institute Genome Sequencing Center for Infectious Disease"/>
            <person name="Wu L."/>
            <person name="Ma J."/>
        </authorList>
    </citation>
    <scope>NUCLEOTIDE SEQUENCE [LARGE SCALE GENOMIC DNA]</scope>
    <source>
        <strain evidence="15">CGMCC 1.18578</strain>
    </source>
</reference>
<keyword evidence="8 11" id="KW-0030">Aminoacyl-tRNA synthetase</keyword>
<dbReference type="HAMAP" id="MF_00036_B">
    <property type="entry name" value="Ala_tRNA_synth_B"/>
    <property type="match status" value="1"/>
</dbReference>
<dbReference type="InterPro" id="IPR009000">
    <property type="entry name" value="Transl_B-barrel_sf"/>
</dbReference>
<dbReference type="SUPFAM" id="SSF50447">
    <property type="entry name" value="Translation proteins"/>
    <property type="match status" value="1"/>
</dbReference>
<sequence length="875" mass="95763">MKAAEIRAKWLEFFATKGHKIEPSAPLVPHNDPSLLWINAGMAPLKAYFDGRVKPENPRIANSQKCIRTNDIENVGKTRRHHTLFEMLGNFSIGDYFKEEVITWAWEFLTSPQWIGFEPEKLSVTVYPEDEEAFKFWNEKIGLPAERIYKLQDNFWDIGEGPCGPCTEIFYDRGDKYGDLSDPECTPGGENERFLEVWNLVFSQFNHNKDGSYTPLPNKNIDTGAGLERITSIVQDVDSNFDTDLFMPYIERTSAISGIKYKQNLEQDIAFKVIADHVRMVTFAVGDGVLPSNEGRGYIIRRLLRRAVRYGKVLGIDRPFLWELTATVGEVMGGYYPEVLEKREFIEKVIRTEEERFHETLTDGLAILADLCAKARAEGKNAISGPDAFKLYDTYGFPFDLTEDYATEQGMTVDREGFDASMEEQRERARAARQETDSMKVQGGPLADYTDKSEFIGYDQLSAEARVIAIVADNQFVDAAGVDEKVLVVLDRTPFYAESGGQVSDRGLLKGNGMTAEVLGLSKAPYGQHVHQVAVTAGALRVGDTVTATVNAAERGDTIKNHTATHLLHKALKEVLGEHVNQAGSLVGPERLRFDFSHFGAITAEELADIERRVNEQIWLGTELDITLKPIAEAKAMGAMALFGEKYGDVVRVVRVGDYSLELCGGCHVRNTSQIGLFKLVSEGGVGSGVRRIEAVTGKGAYNYLDEQLNVLKQAASLLKCNVADVPKRIEAAQAETRQLQRDNESLQGKLSRLEAADLAGQAKSIGGVTLLAAQVNAGGMDALRGVADELKLKLGSAVLALGAVDGDKVNLVVAVTPDLVGQGLHAGKLIKEIAAICGGGGGGKPELAQAGGKDPSKLAEALATAERLVLSQIN</sequence>
<feature type="binding site" evidence="11">
    <location>
        <position position="668"/>
    </location>
    <ligand>
        <name>Zn(2+)</name>
        <dbReference type="ChEBI" id="CHEBI:29105"/>
    </ligand>
</feature>
<keyword evidence="11" id="KW-0479">Metal-binding</keyword>
<dbReference type="RefSeq" id="WP_378114507.1">
    <property type="nucleotide sequence ID" value="NZ_JBHSNC010000057.1"/>
</dbReference>
<organism evidence="14 15">
    <name type="scientific">Cohnella yongneupensis</name>
    <dbReference type="NCBI Taxonomy" id="425006"/>
    <lineage>
        <taxon>Bacteria</taxon>
        <taxon>Bacillati</taxon>
        <taxon>Bacillota</taxon>
        <taxon>Bacilli</taxon>
        <taxon>Bacillales</taxon>
        <taxon>Paenibacillaceae</taxon>
        <taxon>Cohnella</taxon>
    </lineage>
</organism>
<evidence type="ECO:0000256" key="11">
    <source>
        <dbReference type="HAMAP-Rule" id="MF_00036"/>
    </source>
</evidence>
<dbReference type="PROSITE" id="PS50860">
    <property type="entry name" value="AA_TRNA_LIGASE_II_ALA"/>
    <property type="match status" value="1"/>
</dbReference>
<dbReference type="Pfam" id="PF07973">
    <property type="entry name" value="tRNA_SAD"/>
    <property type="match status" value="1"/>
</dbReference>